<dbReference type="EMBL" id="CP064781">
    <property type="protein sequence ID" value="QRJ63505.1"/>
    <property type="molecule type" value="Genomic_DNA"/>
</dbReference>
<accession>A0A974SN97</accession>
<keyword evidence="1" id="KW-0813">Transport</keyword>
<evidence type="ECO:0000313" key="9">
    <source>
        <dbReference type="EMBL" id="QRJ63505.1"/>
    </source>
</evidence>
<evidence type="ECO:0000313" key="10">
    <source>
        <dbReference type="Proteomes" id="UP000663444"/>
    </source>
</evidence>
<proteinExistence type="predicted"/>
<evidence type="ECO:0000256" key="2">
    <source>
        <dbReference type="ARBA" id="ARBA00022617"/>
    </source>
</evidence>
<dbReference type="PROSITE" id="PS51007">
    <property type="entry name" value="CYTC"/>
    <property type="match status" value="1"/>
</dbReference>
<feature type="signal peptide" evidence="7">
    <location>
        <begin position="1"/>
        <end position="22"/>
    </location>
</feature>
<gene>
    <name evidence="9" type="ORF">IWH25_17465</name>
</gene>
<evidence type="ECO:0000256" key="5">
    <source>
        <dbReference type="ARBA" id="ARBA00023004"/>
    </source>
</evidence>
<keyword evidence="7" id="KW-0732">Signal</keyword>
<dbReference type="InterPro" id="IPR009056">
    <property type="entry name" value="Cyt_c-like_dom"/>
</dbReference>
<dbReference type="GO" id="GO:0020037">
    <property type="term" value="F:heme binding"/>
    <property type="evidence" value="ECO:0007669"/>
    <property type="project" value="InterPro"/>
</dbReference>
<dbReference type="AlphaFoldDB" id="A0A974SN97"/>
<evidence type="ECO:0000256" key="6">
    <source>
        <dbReference type="PROSITE-ProRule" id="PRU00433"/>
    </source>
</evidence>
<dbReference type="Proteomes" id="UP000663444">
    <property type="component" value="Chromosome"/>
</dbReference>
<keyword evidence="2 6" id="KW-0349">Heme</keyword>
<evidence type="ECO:0000256" key="7">
    <source>
        <dbReference type="SAM" id="SignalP"/>
    </source>
</evidence>
<feature type="chain" id="PRO_5036987756" evidence="7">
    <location>
        <begin position="23"/>
        <end position="102"/>
    </location>
</feature>
<dbReference type="PANTHER" id="PTHR33751:SF9">
    <property type="entry name" value="CYTOCHROME C4"/>
    <property type="match status" value="1"/>
</dbReference>
<evidence type="ECO:0000259" key="8">
    <source>
        <dbReference type="PROSITE" id="PS51007"/>
    </source>
</evidence>
<dbReference type="GO" id="GO:0046872">
    <property type="term" value="F:metal ion binding"/>
    <property type="evidence" value="ECO:0007669"/>
    <property type="project" value="UniProtKB-KW"/>
</dbReference>
<evidence type="ECO:0000256" key="3">
    <source>
        <dbReference type="ARBA" id="ARBA00022723"/>
    </source>
</evidence>
<dbReference type="SUPFAM" id="SSF46626">
    <property type="entry name" value="Cytochrome c"/>
    <property type="match status" value="1"/>
</dbReference>
<keyword evidence="10" id="KW-1185">Reference proteome</keyword>
<name>A0A974SN97_9RHOO</name>
<evidence type="ECO:0000256" key="4">
    <source>
        <dbReference type="ARBA" id="ARBA00022982"/>
    </source>
</evidence>
<sequence length="102" mass="10620">MNRLPLAACLAALALVAGPAAAQDPNLARNLAATCANCHGTNGKAVPGTAMLTLAGQPKEKIAQSLHEFRAGKREATVMHQIAKGYTDAQIDLLAAWFAAQR</sequence>
<dbReference type="Gene3D" id="1.10.760.10">
    <property type="entry name" value="Cytochrome c-like domain"/>
    <property type="match status" value="1"/>
</dbReference>
<protein>
    <submittedName>
        <fullName evidence="9">C-type cytochrome</fullName>
    </submittedName>
</protein>
<evidence type="ECO:0000256" key="1">
    <source>
        <dbReference type="ARBA" id="ARBA00022448"/>
    </source>
</evidence>
<feature type="domain" description="Cytochrome c" evidence="8">
    <location>
        <begin position="13"/>
        <end position="102"/>
    </location>
</feature>
<keyword evidence="5 6" id="KW-0408">Iron</keyword>
<dbReference type="GO" id="GO:0009055">
    <property type="term" value="F:electron transfer activity"/>
    <property type="evidence" value="ECO:0007669"/>
    <property type="project" value="InterPro"/>
</dbReference>
<reference evidence="9" key="1">
    <citation type="submission" date="2020-11" db="EMBL/GenBank/DDBJ databases">
        <title>Azospira restricta DSM 18626 genome sequence.</title>
        <authorList>
            <person name="Moe W.M."/>
        </authorList>
    </citation>
    <scope>NUCLEOTIDE SEQUENCE</scope>
    <source>
        <strain evidence="9">DSM 18626</strain>
    </source>
</reference>
<dbReference type="Pfam" id="PF00034">
    <property type="entry name" value="Cytochrom_C"/>
    <property type="match status" value="1"/>
</dbReference>
<organism evidence="9 10">
    <name type="scientific">Azospira restricta</name>
    <dbReference type="NCBI Taxonomy" id="404405"/>
    <lineage>
        <taxon>Bacteria</taxon>
        <taxon>Pseudomonadati</taxon>
        <taxon>Pseudomonadota</taxon>
        <taxon>Betaproteobacteria</taxon>
        <taxon>Rhodocyclales</taxon>
        <taxon>Rhodocyclaceae</taxon>
        <taxon>Azospira</taxon>
    </lineage>
</organism>
<dbReference type="InterPro" id="IPR050597">
    <property type="entry name" value="Cytochrome_c_Oxidase_Subunit"/>
</dbReference>
<dbReference type="PANTHER" id="PTHR33751">
    <property type="entry name" value="CBB3-TYPE CYTOCHROME C OXIDASE SUBUNIT FIXP"/>
    <property type="match status" value="1"/>
</dbReference>
<dbReference type="RefSeq" id="WP_203387032.1">
    <property type="nucleotide sequence ID" value="NZ_CP064781.1"/>
</dbReference>
<dbReference type="InterPro" id="IPR036909">
    <property type="entry name" value="Cyt_c-like_dom_sf"/>
</dbReference>
<dbReference type="KEGG" id="ares:IWH25_17465"/>
<keyword evidence="4" id="KW-0249">Electron transport</keyword>
<keyword evidence="3 6" id="KW-0479">Metal-binding</keyword>